<dbReference type="EMBL" id="CM042011">
    <property type="protein sequence ID" value="KAI3768762.1"/>
    <property type="molecule type" value="Genomic_DNA"/>
</dbReference>
<reference evidence="1 2" key="2">
    <citation type="journal article" date="2022" name="Mol. Ecol. Resour.">
        <title>The genomes of chicory, endive, great burdock and yacon provide insights into Asteraceae paleo-polyploidization history and plant inulin production.</title>
        <authorList>
            <person name="Fan W."/>
            <person name="Wang S."/>
            <person name="Wang H."/>
            <person name="Wang A."/>
            <person name="Jiang F."/>
            <person name="Liu H."/>
            <person name="Zhao H."/>
            <person name="Xu D."/>
            <person name="Zhang Y."/>
        </authorList>
    </citation>
    <scope>NUCLEOTIDE SEQUENCE [LARGE SCALE GENOMIC DNA]</scope>
    <source>
        <strain evidence="2">cv. Punajuju</strain>
        <tissue evidence="1">Leaves</tissue>
    </source>
</reference>
<keyword evidence="2" id="KW-1185">Reference proteome</keyword>
<accession>A0ACB9FDP9</accession>
<proteinExistence type="predicted"/>
<reference evidence="2" key="1">
    <citation type="journal article" date="2022" name="Mol. Ecol. Resour.">
        <title>The genomes of chicory, endive, great burdock and yacon provide insights into Asteraceae palaeo-polyploidization history and plant inulin production.</title>
        <authorList>
            <person name="Fan W."/>
            <person name="Wang S."/>
            <person name="Wang H."/>
            <person name="Wang A."/>
            <person name="Jiang F."/>
            <person name="Liu H."/>
            <person name="Zhao H."/>
            <person name="Xu D."/>
            <person name="Zhang Y."/>
        </authorList>
    </citation>
    <scope>NUCLEOTIDE SEQUENCE [LARGE SCALE GENOMIC DNA]</scope>
    <source>
        <strain evidence="2">cv. Punajuju</strain>
    </source>
</reference>
<comment type="caution">
    <text evidence="1">The sequence shown here is derived from an EMBL/GenBank/DDBJ whole genome shotgun (WGS) entry which is preliminary data.</text>
</comment>
<gene>
    <name evidence="1" type="ORF">L2E82_19594</name>
</gene>
<evidence type="ECO:0000313" key="1">
    <source>
        <dbReference type="EMBL" id="KAI3768762.1"/>
    </source>
</evidence>
<organism evidence="1 2">
    <name type="scientific">Cichorium intybus</name>
    <name type="common">Chicory</name>
    <dbReference type="NCBI Taxonomy" id="13427"/>
    <lineage>
        <taxon>Eukaryota</taxon>
        <taxon>Viridiplantae</taxon>
        <taxon>Streptophyta</taxon>
        <taxon>Embryophyta</taxon>
        <taxon>Tracheophyta</taxon>
        <taxon>Spermatophyta</taxon>
        <taxon>Magnoliopsida</taxon>
        <taxon>eudicotyledons</taxon>
        <taxon>Gunneridae</taxon>
        <taxon>Pentapetalae</taxon>
        <taxon>asterids</taxon>
        <taxon>campanulids</taxon>
        <taxon>Asterales</taxon>
        <taxon>Asteraceae</taxon>
        <taxon>Cichorioideae</taxon>
        <taxon>Cichorieae</taxon>
        <taxon>Cichoriinae</taxon>
        <taxon>Cichorium</taxon>
    </lineage>
</organism>
<name>A0ACB9FDP9_CICIN</name>
<evidence type="ECO:0000313" key="2">
    <source>
        <dbReference type="Proteomes" id="UP001055811"/>
    </source>
</evidence>
<sequence>MYDFSCVCFRFKRISENQLMQLWMDLPFEIDTTSLDYWMNWRFFLCAIIVFGSISLAIYLVCTYEGSRYSNPYKEANQQKQAWSLYECEAWMPCVKEIHPAWLLAFRIIAFCLLLTACTADVVAEGMELFYYYTQWTYTLVIIYFAFGSVFSAYGLFQQHKRLTASNSDVDAQQAIYVPLNNQDLESASTHQGGSCFLLTAEFWGYVFQILFQMTAGAVMLTDFVYWVVIVPFLSLVNYPMNFVTVLAHSLNLVCLLGDTAINSLRFPWFRISYFIFLTAFYVIFQWVVHAFVNTFWPYPFLDLSLDYAPLWYLIVGLLHLPCYATFTLVVEVKYRVLARWFPESYRCLR</sequence>
<dbReference type="Proteomes" id="UP001055811">
    <property type="component" value="Linkage Group LG03"/>
</dbReference>
<protein>
    <submittedName>
        <fullName evidence="1">Uncharacterized protein</fullName>
    </submittedName>
</protein>